<keyword evidence="2 5" id="KW-0575">Peroxidase</keyword>
<dbReference type="Pfam" id="PF00255">
    <property type="entry name" value="GSHPx"/>
    <property type="match status" value="1"/>
</dbReference>
<keyword evidence="7" id="KW-1185">Reference proteome</keyword>
<evidence type="ECO:0000256" key="3">
    <source>
        <dbReference type="ARBA" id="ARBA00023002"/>
    </source>
</evidence>
<comment type="caution">
    <text evidence="6">The sequence shown here is derived from an EMBL/GenBank/DDBJ whole genome shotgun (WGS) entry which is preliminary data.</text>
</comment>
<dbReference type="PIRSF" id="PIRSF000303">
    <property type="entry name" value="Glutathion_perox"/>
    <property type="match status" value="1"/>
</dbReference>
<proteinExistence type="inferred from homology"/>
<evidence type="ECO:0000256" key="1">
    <source>
        <dbReference type="ARBA" id="ARBA00006926"/>
    </source>
</evidence>
<dbReference type="GO" id="GO:0034599">
    <property type="term" value="P:cellular response to oxidative stress"/>
    <property type="evidence" value="ECO:0007669"/>
    <property type="project" value="TreeGrafter"/>
</dbReference>
<accession>A0A510Y0B2</accession>
<dbReference type="PROSITE" id="PS51355">
    <property type="entry name" value="GLUTATHIONE_PEROXID_3"/>
    <property type="match status" value="1"/>
</dbReference>
<dbReference type="SUPFAM" id="SSF52833">
    <property type="entry name" value="Thioredoxin-like"/>
    <property type="match status" value="1"/>
</dbReference>
<dbReference type="Gene3D" id="3.40.30.10">
    <property type="entry name" value="Glutaredoxin"/>
    <property type="match status" value="1"/>
</dbReference>
<evidence type="ECO:0000313" key="6">
    <source>
        <dbReference type="EMBL" id="GEK56724.1"/>
    </source>
</evidence>
<protein>
    <recommendedName>
        <fullName evidence="5">Glutathione peroxidase</fullName>
    </recommendedName>
</protein>
<comment type="similarity">
    <text evidence="1 5">Belongs to the glutathione peroxidase family.</text>
</comment>
<evidence type="ECO:0000313" key="7">
    <source>
        <dbReference type="Proteomes" id="UP000321419"/>
    </source>
</evidence>
<evidence type="ECO:0000256" key="5">
    <source>
        <dbReference type="RuleBase" id="RU000499"/>
    </source>
</evidence>
<dbReference type="PRINTS" id="PR01011">
    <property type="entry name" value="GLUTPROXDASE"/>
</dbReference>
<dbReference type="FunFam" id="3.40.30.10:FF:000010">
    <property type="entry name" value="Glutathione peroxidase"/>
    <property type="match status" value="1"/>
</dbReference>
<dbReference type="GO" id="GO:0004601">
    <property type="term" value="F:peroxidase activity"/>
    <property type="evidence" value="ECO:0007669"/>
    <property type="project" value="UniProtKB-KW"/>
</dbReference>
<dbReference type="AlphaFoldDB" id="A0A510Y0B2"/>
<dbReference type="EMBL" id="BJUM01000049">
    <property type="protein sequence ID" value="GEK56724.1"/>
    <property type="molecule type" value="Genomic_DNA"/>
</dbReference>
<dbReference type="InterPro" id="IPR000889">
    <property type="entry name" value="Glutathione_peroxidase"/>
</dbReference>
<dbReference type="OrthoDB" id="9785502at2"/>
<sequence length="183" mass="20761">MDSIYQFSAPLYNSESFALSQLKGKTILIVNTASKCNFSMQLTALEKLYQEYKNRGFTILAFPCHQFGQNEPLDNLAIKDFYQAQFNVSFEVFGKVMVNGPEAHPLFNYLKAHTRGISQNRAVKWNFTKFLINSDGQLVARYAPRTKPETLKQVIEANLQSSPQKSSYRSTKLTPNFNALKGA</sequence>
<name>A0A510Y0B2_9GAMM</name>
<dbReference type="PANTHER" id="PTHR11592">
    <property type="entry name" value="GLUTATHIONE PEROXIDASE"/>
    <property type="match status" value="1"/>
</dbReference>
<reference evidence="6 7" key="1">
    <citation type="submission" date="2019-07" db="EMBL/GenBank/DDBJ databases">
        <title>Whole genome shotgun sequence of Pseudoalteromonas espejiana NBRC 102222.</title>
        <authorList>
            <person name="Hosoyama A."/>
            <person name="Uohara A."/>
            <person name="Ohji S."/>
            <person name="Ichikawa N."/>
        </authorList>
    </citation>
    <scope>NUCLEOTIDE SEQUENCE [LARGE SCALE GENOMIC DNA]</scope>
    <source>
        <strain evidence="6 7">NBRC 102222</strain>
    </source>
</reference>
<keyword evidence="3 5" id="KW-0560">Oxidoreductase</keyword>
<evidence type="ECO:0000256" key="4">
    <source>
        <dbReference type="PIRSR" id="PIRSR000303-1"/>
    </source>
</evidence>
<dbReference type="PANTHER" id="PTHR11592:SF78">
    <property type="entry name" value="GLUTATHIONE PEROXIDASE"/>
    <property type="match status" value="1"/>
</dbReference>
<dbReference type="CDD" id="cd00340">
    <property type="entry name" value="GSH_Peroxidase"/>
    <property type="match status" value="1"/>
</dbReference>
<evidence type="ECO:0000256" key="2">
    <source>
        <dbReference type="ARBA" id="ARBA00022559"/>
    </source>
</evidence>
<organism evidence="6 7">
    <name type="scientific">Pseudoalteromonas espejiana</name>
    <dbReference type="NCBI Taxonomy" id="28107"/>
    <lineage>
        <taxon>Bacteria</taxon>
        <taxon>Pseudomonadati</taxon>
        <taxon>Pseudomonadota</taxon>
        <taxon>Gammaproteobacteria</taxon>
        <taxon>Alteromonadales</taxon>
        <taxon>Pseudoalteromonadaceae</taxon>
        <taxon>Pseudoalteromonas</taxon>
    </lineage>
</organism>
<feature type="active site" evidence="4">
    <location>
        <position position="36"/>
    </location>
</feature>
<gene>
    <name evidence="6" type="primary">gpo</name>
    <name evidence="6" type="ORF">PES01_35690</name>
</gene>
<dbReference type="RefSeq" id="WP_089347939.1">
    <property type="nucleotide sequence ID" value="NZ_BJUM01000049.1"/>
</dbReference>
<dbReference type="InterPro" id="IPR036249">
    <property type="entry name" value="Thioredoxin-like_sf"/>
</dbReference>
<dbReference type="Proteomes" id="UP000321419">
    <property type="component" value="Unassembled WGS sequence"/>
</dbReference>